<evidence type="ECO:0000313" key="2">
    <source>
        <dbReference type="Proteomes" id="UP000617555"/>
    </source>
</evidence>
<protein>
    <submittedName>
        <fullName evidence="1">Uncharacterized protein</fullName>
    </submittedName>
</protein>
<keyword evidence="2" id="KW-1185">Reference proteome</keyword>
<dbReference type="EMBL" id="BMII01000008">
    <property type="protein sequence ID" value="GGB53436.1"/>
    <property type="molecule type" value="Genomic_DNA"/>
</dbReference>
<reference evidence="2" key="1">
    <citation type="journal article" date="2019" name="Int. J. Syst. Evol. Microbiol.">
        <title>The Global Catalogue of Microorganisms (GCM) 10K type strain sequencing project: providing services to taxonomists for standard genome sequencing and annotation.</title>
        <authorList>
            <consortium name="The Broad Institute Genomics Platform"/>
            <consortium name="The Broad Institute Genome Sequencing Center for Infectious Disease"/>
            <person name="Wu L."/>
            <person name="Ma J."/>
        </authorList>
    </citation>
    <scope>NUCLEOTIDE SEQUENCE [LARGE SCALE GENOMIC DNA]</scope>
    <source>
        <strain evidence="2">CGMCC 1.15339</strain>
    </source>
</reference>
<dbReference type="RefSeq" id="WP_188738100.1">
    <property type="nucleotide sequence ID" value="NZ_BMII01000008.1"/>
</dbReference>
<organism evidence="1 2">
    <name type="scientific">Shewanella inventionis</name>
    <dbReference type="NCBI Taxonomy" id="1738770"/>
    <lineage>
        <taxon>Bacteria</taxon>
        <taxon>Pseudomonadati</taxon>
        <taxon>Pseudomonadota</taxon>
        <taxon>Gammaproteobacteria</taxon>
        <taxon>Alteromonadales</taxon>
        <taxon>Shewanellaceae</taxon>
        <taxon>Shewanella</taxon>
    </lineage>
</organism>
<evidence type="ECO:0000313" key="1">
    <source>
        <dbReference type="EMBL" id="GGB53436.1"/>
    </source>
</evidence>
<dbReference type="Proteomes" id="UP000617555">
    <property type="component" value="Unassembled WGS sequence"/>
</dbReference>
<accession>A0ABQ1IXA4</accession>
<sequence length="410" mass="46883">MLNEPNLNIPKLISFEKSLKFELFSALSTVKHIFEDQVKTMPGELIKVFSVKMAELGHESFFEGSGFYLDSNWDETSDDHIFSLEQTEKLNKQFNLDFRPRDYCAALSCWLFAESKIELLYAIDYCIHNEPNNFQYTMRFDDYDCELSLTIDVTPSSSNLTICCNQWGFSVDEYSACFPELKADLFNSLRNASLSNLEIPSELFSPRGNNCRGYFYIEGKPYGMYESEYEEYLDAQQGCIEQNLTEVKDLLSKFATMQSAPSLANQENFAFVERLSDVLASEPPITLAKFGVEECDRISNIFDLVDDMGKRVGNHFHVYELAEAITLEYFSDKPLENYVHEYMAFIEHNLVSSIPSLVDSIQYSKDVIQEYGSAISLANNIEAIISSDNLMTYESDAQQKSENPMISNSI</sequence>
<name>A0ABQ1IXA4_9GAMM</name>
<comment type="caution">
    <text evidence="1">The sequence shown here is derived from an EMBL/GenBank/DDBJ whole genome shotgun (WGS) entry which is preliminary data.</text>
</comment>
<gene>
    <name evidence="1" type="ORF">GCM10011607_12490</name>
</gene>
<proteinExistence type="predicted"/>